<dbReference type="InterPro" id="IPR025734">
    <property type="entry name" value="EspG"/>
</dbReference>
<dbReference type="EMBL" id="RBXX01000002">
    <property type="protein sequence ID" value="RKT86627.1"/>
    <property type="molecule type" value="Genomic_DNA"/>
</dbReference>
<reference evidence="5 8" key="2">
    <citation type="submission" date="2018-10" db="EMBL/GenBank/DDBJ databases">
        <title>Sequencing the genomes of 1000 actinobacteria strains.</title>
        <authorList>
            <person name="Klenk H.-P."/>
        </authorList>
    </citation>
    <scope>NUCLEOTIDE SEQUENCE [LARGE SCALE GENOMIC DNA]</scope>
    <source>
        <strain evidence="5 8">DSM 45119</strain>
    </source>
</reference>
<organism evidence="6 7">
    <name type="scientific">Saccharopolyspora antimicrobica</name>
    <dbReference type="NCBI Taxonomy" id="455193"/>
    <lineage>
        <taxon>Bacteria</taxon>
        <taxon>Bacillati</taxon>
        <taxon>Actinomycetota</taxon>
        <taxon>Actinomycetes</taxon>
        <taxon>Pseudonocardiales</taxon>
        <taxon>Pseudonocardiaceae</taxon>
        <taxon>Saccharopolyspora</taxon>
    </lineage>
</organism>
<sequence length="257" mass="28581">MKFELSRQAFHEAWKHFKLGTKPIVLNVLPEGILESERRAVERQAWDELHRLGFGNEMREEDICGVFLPLQRYEQSFDVTFGERTPDGERKTTGMVANVRGNATLAVLTEESVRLQALPVDSMVRALLGVLPDDLKAGPGRGVSLRSAAMSAAAKEAGNSDRAMADGLVRQGVKRDDARQLVEMAGGERIAWAQFGAATMDGQSKRHRAPMVTNFFATAKGWYMIETNNRGAEPWTTVAPIDKQRMASRITDLMKTF</sequence>
<dbReference type="EMBL" id="FOUP01000006">
    <property type="protein sequence ID" value="SFN74761.1"/>
    <property type="molecule type" value="Genomic_DNA"/>
</dbReference>
<evidence type="ECO:0000256" key="4">
    <source>
        <dbReference type="ARBA" id="ARBA00023186"/>
    </source>
</evidence>
<dbReference type="RefSeq" id="WP_093154142.1">
    <property type="nucleotide sequence ID" value="NZ_FOUP01000006.1"/>
</dbReference>
<keyword evidence="3" id="KW-0963">Cytoplasm</keyword>
<dbReference type="Proteomes" id="UP000270697">
    <property type="component" value="Unassembled WGS sequence"/>
</dbReference>
<dbReference type="Pfam" id="PF14011">
    <property type="entry name" value="ESX-1_EspG"/>
    <property type="match status" value="1"/>
</dbReference>
<dbReference type="OrthoDB" id="3679349at2"/>
<dbReference type="Proteomes" id="UP000199398">
    <property type="component" value="Unassembled WGS sequence"/>
</dbReference>
<gene>
    <name evidence="5" type="ORF">ATL45_5005</name>
    <name evidence="6" type="ORF">SAMN05421805_106280</name>
</gene>
<protein>
    <submittedName>
        <fullName evidence="5 6">EspG family protein</fullName>
    </submittedName>
</protein>
<comment type="subcellular location">
    <subcellularLocation>
        <location evidence="1">Cytoplasm</location>
    </subcellularLocation>
</comment>
<evidence type="ECO:0000313" key="7">
    <source>
        <dbReference type="Proteomes" id="UP000199398"/>
    </source>
</evidence>
<evidence type="ECO:0000313" key="6">
    <source>
        <dbReference type="EMBL" id="SFN74761.1"/>
    </source>
</evidence>
<proteinExistence type="inferred from homology"/>
<evidence type="ECO:0000256" key="2">
    <source>
        <dbReference type="ARBA" id="ARBA00006411"/>
    </source>
</evidence>
<evidence type="ECO:0000313" key="5">
    <source>
        <dbReference type="EMBL" id="RKT86627.1"/>
    </source>
</evidence>
<evidence type="ECO:0000256" key="1">
    <source>
        <dbReference type="ARBA" id="ARBA00004496"/>
    </source>
</evidence>
<dbReference type="AlphaFoldDB" id="A0A1I5BJW6"/>
<keyword evidence="4" id="KW-0143">Chaperone</keyword>
<keyword evidence="8" id="KW-1185">Reference proteome</keyword>
<name>A0A1I5BJW6_9PSEU</name>
<reference evidence="6 7" key="1">
    <citation type="submission" date="2016-10" db="EMBL/GenBank/DDBJ databases">
        <authorList>
            <person name="de Groot N.N."/>
        </authorList>
    </citation>
    <scope>NUCLEOTIDE SEQUENCE [LARGE SCALE GENOMIC DNA]</scope>
    <source>
        <strain evidence="6 7">CPCC 201259</strain>
    </source>
</reference>
<evidence type="ECO:0000313" key="8">
    <source>
        <dbReference type="Proteomes" id="UP000270697"/>
    </source>
</evidence>
<evidence type="ECO:0000256" key="3">
    <source>
        <dbReference type="ARBA" id="ARBA00022490"/>
    </source>
</evidence>
<comment type="similarity">
    <text evidence="2">Belongs to the EspG family.</text>
</comment>
<dbReference type="STRING" id="455193.SAMN05421805_106280"/>
<accession>A0A1I5BJW6</accession>